<dbReference type="Gene3D" id="1.25.40.10">
    <property type="entry name" value="Tetratricopeptide repeat domain"/>
    <property type="match status" value="5"/>
</dbReference>
<dbReference type="SUPFAM" id="SSF48452">
    <property type="entry name" value="TPR-like"/>
    <property type="match status" value="1"/>
</dbReference>
<reference evidence="5 6" key="1">
    <citation type="journal article" date="2018" name="PLoS Genet.">
        <title>Population sequencing reveals clonal diversity and ancestral inbreeding in the grapevine cultivar Chardonnay.</title>
        <authorList>
            <person name="Roach M.J."/>
            <person name="Johnson D.L."/>
            <person name="Bohlmann J."/>
            <person name="van Vuuren H.J."/>
            <person name="Jones S.J."/>
            <person name="Pretorius I.S."/>
            <person name="Schmidt S.A."/>
            <person name="Borneman A.R."/>
        </authorList>
    </citation>
    <scope>NUCLEOTIDE SEQUENCE [LARGE SCALE GENOMIC DNA]</scope>
    <source>
        <strain evidence="6">cv. Chardonnay</strain>
        <tissue evidence="5">Leaf</tissue>
    </source>
</reference>
<dbReference type="Pfam" id="PF13041">
    <property type="entry name" value="PPR_2"/>
    <property type="match status" value="2"/>
</dbReference>
<dbReference type="InterPro" id="IPR032867">
    <property type="entry name" value="DYW_dom"/>
</dbReference>
<dbReference type="NCBIfam" id="TIGR00756">
    <property type="entry name" value="PPR"/>
    <property type="match status" value="4"/>
</dbReference>
<feature type="repeat" description="PPR" evidence="3">
    <location>
        <begin position="481"/>
        <end position="515"/>
    </location>
</feature>
<dbReference type="InterPro" id="IPR046848">
    <property type="entry name" value="E_motif"/>
</dbReference>
<organism evidence="5 6">
    <name type="scientific">Vitis vinifera</name>
    <name type="common">Grape</name>
    <dbReference type="NCBI Taxonomy" id="29760"/>
    <lineage>
        <taxon>Eukaryota</taxon>
        <taxon>Viridiplantae</taxon>
        <taxon>Streptophyta</taxon>
        <taxon>Embryophyta</taxon>
        <taxon>Tracheophyta</taxon>
        <taxon>Spermatophyta</taxon>
        <taxon>Magnoliopsida</taxon>
        <taxon>eudicotyledons</taxon>
        <taxon>Gunneridae</taxon>
        <taxon>Pentapetalae</taxon>
        <taxon>rosids</taxon>
        <taxon>Vitales</taxon>
        <taxon>Vitaceae</taxon>
        <taxon>Viteae</taxon>
        <taxon>Vitis</taxon>
    </lineage>
</organism>
<evidence type="ECO:0000259" key="4">
    <source>
        <dbReference type="Pfam" id="PF14432"/>
    </source>
</evidence>
<dbReference type="PROSITE" id="PS51375">
    <property type="entry name" value="PPR"/>
    <property type="match status" value="4"/>
</dbReference>
<evidence type="ECO:0000256" key="1">
    <source>
        <dbReference type="ARBA" id="ARBA00006643"/>
    </source>
</evidence>
<dbReference type="PANTHER" id="PTHR47926">
    <property type="entry name" value="PENTATRICOPEPTIDE REPEAT-CONTAINING PROTEIN"/>
    <property type="match status" value="1"/>
</dbReference>
<dbReference type="GO" id="GO:0003723">
    <property type="term" value="F:RNA binding"/>
    <property type="evidence" value="ECO:0007669"/>
    <property type="project" value="InterPro"/>
</dbReference>
<evidence type="ECO:0000256" key="3">
    <source>
        <dbReference type="PROSITE-ProRule" id="PRU00708"/>
    </source>
</evidence>
<dbReference type="EMBL" id="QGNW01001725">
    <property type="protein sequence ID" value="RVW32167.1"/>
    <property type="molecule type" value="Genomic_DNA"/>
</dbReference>
<dbReference type="FunFam" id="1.25.40.10:FF:000227">
    <property type="entry name" value="Pentatricopeptide repeat-containing protein At3g13880"/>
    <property type="match status" value="1"/>
</dbReference>
<protein>
    <submittedName>
        <fullName evidence="5">Pentatricopeptide repeat-containing protein</fullName>
    </submittedName>
</protein>
<evidence type="ECO:0000313" key="5">
    <source>
        <dbReference type="EMBL" id="RVW32167.1"/>
    </source>
</evidence>
<sequence length="791" mass="89418">MSTLRLLAPTHKPFLLKSSTVGHPLEHTIQLLKVSADTKNLSSWGALMAGYFHNGLVLEVLRLFKTMISVDYMRPNEYIFATIISSCSDSGQVVEGWQCHGYALKSGLVFHQYVKNALICMYSRRSDVKGAMSVWYEVPGLDVFSYNIIINGLLENGYPSEALEVLDRMVDECIVWDNVTYVTAFGLCSHLKDLRLGLQVHCRMFRTGAEYDSFVSSAIIDMYGKCGNILNARKVFNRLQTKNVVSWTAILAAYSQNGCFEEALNFFPEMEVDGLLPNEYTFAVLLNSCAGISALGHGKLLHARIKKSGFEDHIIVGNALINMYSKSGSIEAAHKVFLEMIYRDSITWSAMICGLSHHGLGREALVVFQEMLAAKECPHYVTFVGVLSACAHLGSVQEGFYYLNQLMKQTGIEPGVEHYTCIVGLLCKAGRLDEAENFMKSTPVKWDVVAWRTLLSACHVHQNYGLGKKVAEVVLQMDPGDVGTYILLSNMYAKAKRWDGVVKIRKLMRERNVKKEPGASWIEIRNSIHVFVSEGKTHPESNQIYEKVQELLTMIRPMGYVPDIAAVFHDVEDEQKREYVSYHSEKLAIAYGLMKTPSGAPIRVIKNLRMCVDCHSAVKLISKVTNRMIIVRDANPQRLKGGHHVADCRMKYVAELIFSQQLIKSNDQLWRWLEDDDALERPLSREYVVPFAIRSGWCTIHLFKDENKPCIKLAHEPELDSLRELDAIPHRIWQATGTGHTFTQGDSERYLVHFTFIDQEETHFSTFGFQGEVTIFFLSQVSKDEHGTVDE</sequence>
<dbReference type="InterPro" id="IPR011990">
    <property type="entry name" value="TPR-like_helical_dom_sf"/>
</dbReference>
<dbReference type="PANTHER" id="PTHR47926:SF385">
    <property type="entry name" value="DYW DOMAIN-CONTAINING PROTEIN"/>
    <property type="match status" value="1"/>
</dbReference>
<feature type="repeat" description="PPR" evidence="3">
    <location>
        <begin position="243"/>
        <end position="277"/>
    </location>
</feature>
<evidence type="ECO:0000313" key="6">
    <source>
        <dbReference type="Proteomes" id="UP000288805"/>
    </source>
</evidence>
<accession>A0A438D9M3</accession>
<keyword evidence="2" id="KW-0677">Repeat</keyword>
<dbReference type="Pfam" id="PF01535">
    <property type="entry name" value="PPR"/>
    <property type="match status" value="3"/>
</dbReference>
<dbReference type="GO" id="GO:0009451">
    <property type="term" value="P:RNA modification"/>
    <property type="evidence" value="ECO:0007669"/>
    <property type="project" value="InterPro"/>
</dbReference>
<comment type="similarity">
    <text evidence="1">Belongs to the PPR family. PCMP-H subfamily.</text>
</comment>
<dbReference type="InterPro" id="IPR046960">
    <property type="entry name" value="PPR_At4g14850-like_plant"/>
</dbReference>
<comment type="caution">
    <text evidence="5">The sequence shown here is derived from an EMBL/GenBank/DDBJ whole genome shotgun (WGS) entry which is preliminary data.</text>
</comment>
<evidence type="ECO:0000256" key="2">
    <source>
        <dbReference type="ARBA" id="ARBA00022737"/>
    </source>
</evidence>
<proteinExistence type="inferred from homology"/>
<feature type="repeat" description="PPR" evidence="3">
    <location>
        <begin position="344"/>
        <end position="378"/>
    </location>
</feature>
<dbReference type="Pfam" id="PF12854">
    <property type="entry name" value="PPR_1"/>
    <property type="match status" value="1"/>
</dbReference>
<name>A0A438D9M3_VITVI</name>
<feature type="repeat" description="PPR" evidence="3">
    <location>
        <begin position="142"/>
        <end position="176"/>
    </location>
</feature>
<dbReference type="Pfam" id="PF14432">
    <property type="entry name" value="DYW_deaminase"/>
    <property type="match status" value="1"/>
</dbReference>
<dbReference type="GO" id="GO:0008270">
    <property type="term" value="F:zinc ion binding"/>
    <property type="evidence" value="ECO:0007669"/>
    <property type="project" value="InterPro"/>
</dbReference>
<dbReference type="InterPro" id="IPR002885">
    <property type="entry name" value="PPR_rpt"/>
</dbReference>
<dbReference type="Pfam" id="PF20431">
    <property type="entry name" value="E_motif"/>
    <property type="match status" value="1"/>
</dbReference>
<gene>
    <name evidence="5" type="primary">EMB2744_3</name>
    <name evidence="5" type="ORF">CK203_080107</name>
</gene>
<dbReference type="FunFam" id="1.25.40.10:FF:001060">
    <property type="entry name" value="Os05g0572900 protein"/>
    <property type="match status" value="1"/>
</dbReference>
<dbReference type="FunFam" id="1.25.40.10:FF:000031">
    <property type="entry name" value="Pentatricopeptide repeat-containing protein mitochondrial"/>
    <property type="match status" value="1"/>
</dbReference>
<feature type="domain" description="DYW" evidence="4">
    <location>
        <begin position="559"/>
        <end position="635"/>
    </location>
</feature>
<dbReference type="AlphaFoldDB" id="A0A438D9M3"/>
<dbReference type="Proteomes" id="UP000288805">
    <property type="component" value="Unassembled WGS sequence"/>
</dbReference>